<proteinExistence type="predicted"/>
<protein>
    <submittedName>
        <fullName evidence="1">Uncharacterized protein</fullName>
    </submittedName>
</protein>
<gene>
    <name evidence="1" type="ORF">M0R45_036227</name>
</gene>
<reference evidence="1 2" key="1">
    <citation type="journal article" date="2023" name="G3 (Bethesda)">
        <title>A chromosome-length genome assembly and annotation of blackberry (Rubus argutus, cv. 'Hillquist').</title>
        <authorList>
            <person name="Bruna T."/>
            <person name="Aryal R."/>
            <person name="Dudchenko O."/>
            <person name="Sargent D.J."/>
            <person name="Mead D."/>
            <person name="Buti M."/>
            <person name="Cavallini A."/>
            <person name="Hytonen T."/>
            <person name="Andres J."/>
            <person name="Pham M."/>
            <person name="Weisz D."/>
            <person name="Mascagni F."/>
            <person name="Usai G."/>
            <person name="Natali L."/>
            <person name="Bassil N."/>
            <person name="Fernandez G.E."/>
            <person name="Lomsadze A."/>
            <person name="Armour M."/>
            <person name="Olukolu B."/>
            <person name="Poorten T."/>
            <person name="Britton C."/>
            <person name="Davik J."/>
            <person name="Ashrafi H."/>
            <person name="Aiden E.L."/>
            <person name="Borodovsky M."/>
            <person name="Worthington M."/>
        </authorList>
    </citation>
    <scope>NUCLEOTIDE SEQUENCE [LARGE SCALE GENOMIC DNA]</scope>
    <source>
        <strain evidence="1">PI 553951</strain>
    </source>
</reference>
<name>A0AAW1VWX3_RUBAR</name>
<comment type="caution">
    <text evidence="1">The sequence shown here is derived from an EMBL/GenBank/DDBJ whole genome shotgun (WGS) entry which is preliminary data.</text>
</comment>
<evidence type="ECO:0000313" key="2">
    <source>
        <dbReference type="Proteomes" id="UP001457282"/>
    </source>
</evidence>
<dbReference type="EMBL" id="JBEDUW010000007">
    <property type="protein sequence ID" value="KAK9912360.1"/>
    <property type="molecule type" value="Genomic_DNA"/>
</dbReference>
<organism evidence="1 2">
    <name type="scientific">Rubus argutus</name>
    <name type="common">Southern blackberry</name>
    <dbReference type="NCBI Taxonomy" id="59490"/>
    <lineage>
        <taxon>Eukaryota</taxon>
        <taxon>Viridiplantae</taxon>
        <taxon>Streptophyta</taxon>
        <taxon>Embryophyta</taxon>
        <taxon>Tracheophyta</taxon>
        <taxon>Spermatophyta</taxon>
        <taxon>Magnoliopsida</taxon>
        <taxon>eudicotyledons</taxon>
        <taxon>Gunneridae</taxon>
        <taxon>Pentapetalae</taxon>
        <taxon>rosids</taxon>
        <taxon>fabids</taxon>
        <taxon>Rosales</taxon>
        <taxon>Rosaceae</taxon>
        <taxon>Rosoideae</taxon>
        <taxon>Rosoideae incertae sedis</taxon>
        <taxon>Rubus</taxon>
    </lineage>
</organism>
<dbReference type="Proteomes" id="UP001457282">
    <property type="component" value="Unassembled WGS sequence"/>
</dbReference>
<sequence>MAEMEDAMASGLHGDGYAVGKRGDREVVRRLERRFREEPGLGLEGDVVVLIGLGSRTSSGSAWDQERARARLGSSAMEERPETAVVTCCGLGKLDMDLAESCHGYELIEVSGFVVNGCSELVKKVKVARHGFAVGLGRDSGDW</sequence>
<keyword evidence="2" id="KW-1185">Reference proteome</keyword>
<accession>A0AAW1VWX3</accession>
<evidence type="ECO:0000313" key="1">
    <source>
        <dbReference type="EMBL" id="KAK9912360.1"/>
    </source>
</evidence>
<dbReference type="AlphaFoldDB" id="A0AAW1VWX3"/>